<reference evidence="3 4" key="1">
    <citation type="submission" date="2014-09" db="EMBL/GenBank/DDBJ databases">
        <authorList>
            <person name="Magalhaes I.L.F."/>
            <person name="Oliveira U."/>
            <person name="Santos F.R."/>
            <person name="Vidigal T.H.D.A."/>
            <person name="Brescovit A.D."/>
            <person name="Santos A.J."/>
        </authorList>
    </citation>
    <scope>NUCLEOTIDE SEQUENCE [LARGE SCALE GENOMIC DNA]</scope>
</reference>
<dbReference type="InterPro" id="IPR021833">
    <property type="entry name" value="DUF3425"/>
</dbReference>
<dbReference type="GO" id="GO:0003700">
    <property type="term" value="F:DNA-binding transcription factor activity"/>
    <property type="evidence" value="ECO:0007669"/>
    <property type="project" value="InterPro"/>
</dbReference>
<name>A0A0P1BCL1_9BASI</name>
<dbReference type="InterPro" id="IPR004827">
    <property type="entry name" value="bZIP"/>
</dbReference>
<evidence type="ECO:0000259" key="2">
    <source>
        <dbReference type="PROSITE" id="PS00036"/>
    </source>
</evidence>
<proteinExistence type="predicted"/>
<dbReference type="PANTHER" id="PTHR38116">
    <property type="entry name" value="CHROMOSOME 7, WHOLE GENOME SHOTGUN SEQUENCE"/>
    <property type="match status" value="1"/>
</dbReference>
<feature type="compositionally biased region" description="Basic and acidic residues" evidence="1">
    <location>
        <begin position="532"/>
        <end position="544"/>
    </location>
</feature>
<feature type="region of interest" description="Disordered" evidence="1">
    <location>
        <begin position="47"/>
        <end position="70"/>
    </location>
</feature>
<dbReference type="PROSITE" id="PS00036">
    <property type="entry name" value="BZIP_BASIC"/>
    <property type="match status" value="1"/>
</dbReference>
<protein>
    <recommendedName>
        <fullName evidence="2">BZIP domain-containing protein</fullName>
    </recommendedName>
</protein>
<keyword evidence="4" id="KW-1185">Reference proteome</keyword>
<evidence type="ECO:0000313" key="3">
    <source>
        <dbReference type="EMBL" id="CEH13279.1"/>
    </source>
</evidence>
<dbReference type="Pfam" id="PF11905">
    <property type="entry name" value="DUF3425"/>
    <property type="match status" value="1"/>
</dbReference>
<sequence>MPAKAAESDPSLLLERRRAQNRRAQVRFRLKRASLAEASTSARRLEIAQASERSPTASAASHVRIEGSPGRHSLDVSAFADAVGSNHIDPHPGIQQVASDGSLMSSLSPVASSDPSHFVQGEQRGSSDSAMFDVDLRELAPDSLLEASVSNVSEISNRPASNADRQFRDAPTVHATREVVEHPHVSRTQPDALPSGVSRRLLWEVFADAGAADDSAQASESWWKNFWKSLHVNIPQHGSCARPTKIKGWPQGYQFAQLITKEKGMLAVCVFLSNEGTLEGLRRLPTVLDPGSTSAISFTHPFIKAYYHNAITLGYLEEDLRAGDGMSNIRDIWSRRGGPSSGLRTRTPASKNMWIDLPSALTREEEKFRLKRLEETANLHPTELQLKTRHPSMVDVLPWPELRDALIALTMSNLVPYASLKGDLLGRPWQCTGSGHTFCIHGDDPGDEEAWEMSASFARKYRPVLPAKLLKRTNWWRRMRGEPNITFCPSEEVDITSHHAQTLLSDYFSKLACTDASSDGADHSAATNGAAEPHKSADTSEEESVQHLKLVTDTHIANTSSDILAAASSVHSTLTPHFTSLDTAAGDCVRNWDHHAAMLASLGLNFETF</sequence>
<feature type="region of interest" description="Disordered" evidence="1">
    <location>
        <begin position="519"/>
        <end position="544"/>
    </location>
</feature>
<organism evidence="3 4">
    <name type="scientific">Ceraceosorus bombacis</name>
    <dbReference type="NCBI Taxonomy" id="401625"/>
    <lineage>
        <taxon>Eukaryota</taxon>
        <taxon>Fungi</taxon>
        <taxon>Dikarya</taxon>
        <taxon>Basidiomycota</taxon>
        <taxon>Ustilaginomycotina</taxon>
        <taxon>Exobasidiomycetes</taxon>
        <taxon>Ceraceosorales</taxon>
        <taxon>Ceraceosoraceae</taxon>
        <taxon>Ceraceosorus</taxon>
    </lineage>
</organism>
<evidence type="ECO:0000256" key="1">
    <source>
        <dbReference type="SAM" id="MobiDB-lite"/>
    </source>
</evidence>
<accession>A0A0P1BCL1</accession>
<feature type="domain" description="BZIP" evidence="2">
    <location>
        <begin position="16"/>
        <end position="31"/>
    </location>
</feature>
<feature type="region of interest" description="Disordered" evidence="1">
    <location>
        <begin position="97"/>
        <end position="129"/>
    </location>
</feature>
<dbReference type="AlphaFoldDB" id="A0A0P1BCL1"/>
<dbReference type="EMBL" id="CCYA01000208">
    <property type="protein sequence ID" value="CEH13279.1"/>
    <property type="molecule type" value="Genomic_DNA"/>
</dbReference>
<feature type="compositionally biased region" description="Low complexity" evidence="1">
    <location>
        <begin position="102"/>
        <end position="116"/>
    </location>
</feature>
<dbReference type="Proteomes" id="UP000054845">
    <property type="component" value="Unassembled WGS sequence"/>
</dbReference>
<evidence type="ECO:0000313" key="4">
    <source>
        <dbReference type="Proteomes" id="UP000054845"/>
    </source>
</evidence>
<dbReference type="PANTHER" id="PTHR38116:SF9">
    <property type="entry name" value="BZIP DOMAIN-CONTAINING PROTEIN"/>
    <property type="match status" value="1"/>
</dbReference>
<dbReference type="OrthoDB" id="2245989at2759"/>